<organism evidence="2 3">
    <name type="scientific">Plasmodium falciparum NF135/5.C10</name>
    <dbReference type="NCBI Taxonomy" id="1036726"/>
    <lineage>
        <taxon>Eukaryota</taxon>
        <taxon>Sar</taxon>
        <taxon>Alveolata</taxon>
        <taxon>Apicomplexa</taxon>
        <taxon>Aconoidasida</taxon>
        <taxon>Haemosporida</taxon>
        <taxon>Plasmodiidae</taxon>
        <taxon>Plasmodium</taxon>
        <taxon>Plasmodium (Laverania)</taxon>
    </lineage>
</organism>
<dbReference type="EMBL" id="KI926064">
    <property type="protein sequence ID" value="ETW40924.1"/>
    <property type="molecule type" value="Genomic_DNA"/>
</dbReference>
<evidence type="ECO:0000313" key="3">
    <source>
        <dbReference type="Proteomes" id="UP000019114"/>
    </source>
</evidence>
<reference evidence="2 3" key="2">
    <citation type="submission" date="2013-02" db="EMBL/GenBank/DDBJ databases">
        <title>The Genome Sequence of Plasmodium falciparum NF135/5.C10.</title>
        <authorList>
            <consortium name="The Broad Institute Genome Sequencing Platform"/>
            <consortium name="The Broad Institute Genome Sequencing Center for Infectious Disease"/>
            <person name="Neafsey D."/>
            <person name="Cheeseman I."/>
            <person name="Volkman S."/>
            <person name="Adams J."/>
            <person name="Walker B."/>
            <person name="Young S.K."/>
            <person name="Zeng Q."/>
            <person name="Gargeya S."/>
            <person name="Fitzgerald M."/>
            <person name="Haas B."/>
            <person name="Abouelleil A."/>
            <person name="Alvarado L."/>
            <person name="Arachchi H.M."/>
            <person name="Berlin A.M."/>
            <person name="Chapman S.B."/>
            <person name="Dewar J."/>
            <person name="Goldberg J."/>
            <person name="Griggs A."/>
            <person name="Gujja S."/>
            <person name="Hansen M."/>
            <person name="Howarth C."/>
            <person name="Imamovic A."/>
            <person name="Larimer J."/>
            <person name="McCowan C."/>
            <person name="Murphy C."/>
            <person name="Neiman D."/>
            <person name="Pearson M."/>
            <person name="Priest M."/>
            <person name="Roberts A."/>
            <person name="Saif S."/>
            <person name="Shea T."/>
            <person name="Sisk P."/>
            <person name="Sykes S."/>
            <person name="Wortman J."/>
            <person name="Nusbaum C."/>
            <person name="Birren B."/>
        </authorList>
    </citation>
    <scope>NUCLEOTIDE SEQUENCE [LARGE SCALE GENOMIC DNA]</scope>
    <source>
        <strain evidence="2 3">NF135/5.C10</strain>
    </source>
</reference>
<keyword evidence="1" id="KW-0812">Transmembrane</keyword>
<dbReference type="AlphaFoldDB" id="W4ID14"/>
<gene>
    <name evidence="2" type="ORF">PFNF135_04562</name>
</gene>
<accession>W4ID14</accession>
<keyword evidence="1" id="KW-0472">Membrane</keyword>
<feature type="transmembrane region" description="Helical" evidence="1">
    <location>
        <begin position="72"/>
        <end position="89"/>
    </location>
</feature>
<feature type="transmembrane region" description="Helical" evidence="1">
    <location>
        <begin position="176"/>
        <end position="200"/>
    </location>
</feature>
<feature type="transmembrane region" description="Helical" evidence="1">
    <location>
        <begin position="144"/>
        <end position="164"/>
    </location>
</feature>
<proteinExistence type="predicted"/>
<evidence type="ECO:0000256" key="1">
    <source>
        <dbReference type="SAM" id="Phobius"/>
    </source>
</evidence>
<keyword evidence="1" id="KW-1133">Transmembrane helix</keyword>
<dbReference type="OrthoDB" id="368933at2759"/>
<dbReference type="Proteomes" id="UP000019114">
    <property type="component" value="Unassembled WGS sequence"/>
</dbReference>
<protein>
    <submittedName>
        <fullName evidence="2">Uncharacterized protein</fullName>
    </submittedName>
</protein>
<evidence type="ECO:0000313" key="2">
    <source>
        <dbReference type="EMBL" id="ETW40924.1"/>
    </source>
</evidence>
<sequence>MIADIAGHYFHSTSCAIAGNKTHKKIEKGNKLLKLYYEKPWVMVICIIAYESFLICAYLLRVAVKKSLIYKLSYYALICSFPLAAFKMYQKIEYKRIFNLNSRKFTDEPNFASAISYEDVLSDSEETKKNEEENDITQPRIHTILSFFFPFIGCLSYLINLKYPEPSLRRQYAKKALCVGSALSVIYSFILCSLLGQYIYQYDNKEIYGYTY</sequence>
<feature type="transmembrane region" description="Helical" evidence="1">
    <location>
        <begin position="41"/>
        <end position="60"/>
    </location>
</feature>
<reference evidence="2 3" key="1">
    <citation type="submission" date="2013-02" db="EMBL/GenBank/DDBJ databases">
        <title>The Genome Annotation of Plasmodium falciparum NF135/5.C10.</title>
        <authorList>
            <consortium name="The Broad Institute Genome Sequencing Platform"/>
            <consortium name="The Broad Institute Genome Sequencing Center for Infectious Disease"/>
            <person name="Neafsey D."/>
            <person name="Hoffman S."/>
            <person name="Volkman S."/>
            <person name="Rosenthal P."/>
            <person name="Walker B."/>
            <person name="Young S.K."/>
            <person name="Zeng Q."/>
            <person name="Gargeya S."/>
            <person name="Fitzgerald M."/>
            <person name="Haas B."/>
            <person name="Abouelleil A."/>
            <person name="Allen A.W."/>
            <person name="Alvarado L."/>
            <person name="Arachchi H.M."/>
            <person name="Berlin A.M."/>
            <person name="Chapman S.B."/>
            <person name="Gainer-Dewar J."/>
            <person name="Goldberg J."/>
            <person name="Griggs A."/>
            <person name="Gujja S."/>
            <person name="Hansen M."/>
            <person name="Howarth C."/>
            <person name="Imamovic A."/>
            <person name="Ireland A."/>
            <person name="Larimer J."/>
            <person name="McCowan C."/>
            <person name="Murphy C."/>
            <person name="Pearson M."/>
            <person name="Poon T.W."/>
            <person name="Priest M."/>
            <person name="Roberts A."/>
            <person name="Saif S."/>
            <person name="Shea T."/>
            <person name="Sisk P."/>
            <person name="Sykes S."/>
            <person name="Wortman J."/>
            <person name="Nusbaum C."/>
            <person name="Birren B."/>
        </authorList>
    </citation>
    <scope>NUCLEOTIDE SEQUENCE [LARGE SCALE GENOMIC DNA]</scope>
    <source>
        <strain evidence="2 3">NF135/5.C10</strain>
    </source>
</reference>
<name>W4ID14_PLAFA</name>